<evidence type="ECO:0000313" key="3">
    <source>
        <dbReference type="Proteomes" id="UP000887159"/>
    </source>
</evidence>
<proteinExistence type="predicted"/>
<evidence type="ECO:0000256" key="1">
    <source>
        <dbReference type="SAM" id="MobiDB-lite"/>
    </source>
</evidence>
<reference evidence="2" key="1">
    <citation type="submission" date="2020-08" db="EMBL/GenBank/DDBJ databases">
        <title>Multicomponent nature underlies the extraordinary mechanical properties of spider dragline silk.</title>
        <authorList>
            <person name="Kono N."/>
            <person name="Nakamura H."/>
            <person name="Mori M."/>
            <person name="Yoshida Y."/>
            <person name="Ohtoshi R."/>
            <person name="Malay A.D."/>
            <person name="Moran D.A.P."/>
            <person name="Tomita M."/>
            <person name="Numata K."/>
            <person name="Arakawa K."/>
        </authorList>
    </citation>
    <scope>NUCLEOTIDE SEQUENCE</scope>
</reference>
<organism evidence="2 3">
    <name type="scientific">Trichonephila clavipes</name>
    <name type="common">Golden silk orbweaver</name>
    <name type="synonym">Nephila clavipes</name>
    <dbReference type="NCBI Taxonomy" id="2585209"/>
    <lineage>
        <taxon>Eukaryota</taxon>
        <taxon>Metazoa</taxon>
        <taxon>Ecdysozoa</taxon>
        <taxon>Arthropoda</taxon>
        <taxon>Chelicerata</taxon>
        <taxon>Arachnida</taxon>
        <taxon>Araneae</taxon>
        <taxon>Araneomorphae</taxon>
        <taxon>Entelegynae</taxon>
        <taxon>Araneoidea</taxon>
        <taxon>Nephilidae</taxon>
        <taxon>Trichonephila</taxon>
    </lineage>
</organism>
<feature type="region of interest" description="Disordered" evidence="1">
    <location>
        <begin position="121"/>
        <end position="144"/>
    </location>
</feature>
<protein>
    <submittedName>
        <fullName evidence="2">Uncharacterized protein</fullName>
    </submittedName>
</protein>
<dbReference type="Proteomes" id="UP000887159">
    <property type="component" value="Unassembled WGS sequence"/>
</dbReference>
<dbReference type="AlphaFoldDB" id="A0A8X6VN84"/>
<keyword evidence="3" id="KW-1185">Reference proteome</keyword>
<accession>A0A8X6VN84</accession>
<sequence length="144" mass="17426">MHRYDAKNGNTKQISVHMREKGIENFKIELIKHGRKELRIEEQKEIEDISKKLIINQLRASTHNREKTRYLEKKRAVRGDVIIDINLTLNKKQKKRQRNKMKEKRKNPEYIKLERQKNIIIEKKDQSNKEPSQRLKGEESLMIR</sequence>
<name>A0A8X6VN84_TRICX</name>
<evidence type="ECO:0000313" key="2">
    <source>
        <dbReference type="EMBL" id="GFY14064.1"/>
    </source>
</evidence>
<gene>
    <name evidence="2" type="ORF">TNCV_3274961</name>
</gene>
<comment type="caution">
    <text evidence="2">The sequence shown here is derived from an EMBL/GenBank/DDBJ whole genome shotgun (WGS) entry which is preliminary data.</text>
</comment>
<dbReference type="EMBL" id="BMAU01021326">
    <property type="protein sequence ID" value="GFY14064.1"/>
    <property type="molecule type" value="Genomic_DNA"/>
</dbReference>